<feature type="coiled-coil region" evidence="1">
    <location>
        <begin position="1760"/>
        <end position="1787"/>
    </location>
</feature>
<feature type="region of interest" description="Disordered" evidence="2">
    <location>
        <begin position="560"/>
        <end position="593"/>
    </location>
</feature>
<dbReference type="Proteomes" id="UP000006229">
    <property type="component" value="Unassembled WGS sequence"/>
</dbReference>
<evidence type="ECO:0000313" key="5">
    <source>
        <dbReference type="Proteomes" id="UP000006229"/>
    </source>
</evidence>
<feature type="coiled-coil region" evidence="1">
    <location>
        <begin position="1524"/>
        <end position="1555"/>
    </location>
</feature>
<feature type="compositionally biased region" description="Basic and acidic residues" evidence="2">
    <location>
        <begin position="1461"/>
        <end position="1476"/>
    </location>
</feature>
<feature type="region of interest" description="Disordered" evidence="2">
    <location>
        <begin position="1457"/>
        <end position="1476"/>
    </location>
</feature>
<feature type="coiled-coil region" evidence="1">
    <location>
        <begin position="736"/>
        <end position="763"/>
    </location>
</feature>
<organism evidence="4 5">
    <name type="scientific">Mycoplasmopsis canis UFG4</name>
    <dbReference type="NCBI Taxonomy" id="1131455"/>
    <lineage>
        <taxon>Bacteria</taxon>
        <taxon>Bacillati</taxon>
        <taxon>Mycoplasmatota</taxon>
        <taxon>Mycoplasmoidales</taxon>
        <taxon>Metamycoplasmataceae</taxon>
        <taxon>Mycoplasmopsis</taxon>
    </lineage>
</organism>
<comment type="caution">
    <text evidence="4">The sequence shown here is derived from an EMBL/GenBank/DDBJ whole genome shotgun (WGS) entry which is preliminary data.</text>
</comment>
<evidence type="ECO:0000256" key="1">
    <source>
        <dbReference type="SAM" id="Coils"/>
    </source>
</evidence>
<dbReference type="PANTHER" id="PTHR23159:SF31">
    <property type="entry name" value="CENTROSOME-ASSOCIATED PROTEIN CEP250 ISOFORM X1"/>
    <property type="match status" value="1"/>
</dbReference>
<feature type="region of interest" description="Disordered" evidence="2">
    <location>
        <begin position="1060"/>
        <end position="1083"/>
    </location>
</feature>
<feature type="coiled-coil region" evidence="1">
    <location>
        <begin position="1309"/>
        <end position="1347"/>
    </location>
</feature>
<accession>I1A5K6</accession>
<dbReference type="Gene3D" id="1.20.120.1850">
    <property type="entry name" value="Ebh helix bundles repeating unit (S and A modules)"/>
    <property type="match status" value="1"/>
</dbReference>
<sequence>MADKKRKRILAASAGILLLGTAATATAVILTKKAKLERAKSEAHESVNALPDDYSKKPELVAKLKKAKTYEDFVAIAREAKAILADLAAGKEDPKKVEEAKAKAIEAINRLDADNNFKAKLIDSLNKGDLKIKDIQNIEKEAEKEYEADRSRRVSENDQTENYLSSLINSIKDKSKAAELQDKLDELKNSSDNSKELQADLNKLANIVSDKTLSDSLKEKIEKAIITPSEEAQAKKAELEKFATSNLESSNSKLNELKEALANAVEKADKNPAAALRKLEEIQKQIEEAIKAEDGENKLLTAKKEMLKERIDSSNLSEEAKKSEKAKIDATRNEKEFDRASTKADAILNAQKQNDIKAVEKEIEAALEASMTAEEILNVKKDQLKDKINNSTLLPSEKEKLLAEVESSKSLSEFNTDKEMIEKQLENEKSKENSQKVKDALASIESSINEQLSSENKDSDKSAFDIKKEVLVNTIKNSNLPESEKEKLLSEVNSLNNSSEEDLKNLTNKTNKEVAFNNTKDEALNIINTLEEPKKSELKEKLNSLSSENANEVQKILAEASNEANTEDKKDALTKARESVSALDASNPKKSELEKLLENPDSLSISDIENINSQAELILDSKEESQLKQNENEKKLVESLLKDIQNPAKKAELQAELEKVLNKNSDTSSTIEEDLNKLADKVKDADKVAKLKEAVANAVVTPEEKVVAKKAELDKLAEALSSNSSEELKQKLNDVVNNNELSAKDKEIELAKIQKEIENKIIEEKGSNVLISKQKEIANQRIDASNLSDTEKQAEKDKINAADTLEDLSAAEAKLSEVLNTQAQKDVKAAEEAIENEIKSQAGSNGDEKLLEAKKEVLKERINAAPNLTDDQREELLAQVDDATSLDQFADNKEEIEKVLTHENNKAVAAEVAKELEKISKQAEEALEAQIGSKGLANKRIDDLKQSINDSNLPENKKQELIEALNNIDSSSEEVFNKINEEKTKINQELDLQSAKDEALAAANRLADSPEKQALLDKINNGTIANIEEAKKAVAEAKKAAETKLKTALDEAKGAINKLEGAESEASNLNSELINASTEEERNAVKAKAEKLVNDKIAEAKAEVAKLDDSNPEKQKLLDKLTKAEEDKTSSYSTFNELLKQAQAEESKEEQKKSAKAELASAANLSDEERQRFERELEEAQDADAVIAKKDEIVKQKEYTDSKKAASDETEGIENAAKKASIQEELKQADTKEKADAIKAKAIDYKNKEAANKDKYNELKARVDALKTANKKSELVQQLEAALKDNSTNTPNQDQDAVKAALDAIISKIDTAAQEENRVKENLEIKKQQLETNIAQITDQTKRAEYEAELEKIKSNEDPSAATALANALETKVSTQKAFETKKSEAQAVINTLRTKNSVKKEELQRRLDAATTESEAQEILNEAQSEKVKEDNEIQTKKAAVNAALAKLQDGSEFKNNLISRKDAASPSDSDDHREVDLNELDAIVTEAESKIAEFKKAAKDAIALTAGLEPSDSNQTSHSSLDTDVENANNQTEEKLKQLKQKAEAAVSAERNKVLEALGQVEGQELSDKKKALQALINDNTKTIADLKELLTKVNKENQLEAKAADYKAKAEKIQDPAKRRELLDKINNLMNNSNEDERTVEKLDEINNEISSEQSQQDNARAAAYAKAKAAVDGLTDASEKAKLLGQLKKDNEEAPKDDLTVSDIQDIERAALSFKNFEDRKKEAKDLLDSLPEGNNIRVTKTEELNSLNGNDDSSIQRINEIKSAAQNEKDLIQNAVNEALQKVQRLLDHAEYETRKNQIEAKGSDANEVDKIQALGNAADQLATAWIDEKTKLQGFVNQLPEGNSVKVRITGLIAGKTEVNQIEKVTQLVTEAESEKNKLSAAVQEVKNYIDSQLPSNAKVDNNVASDILNKIDIELSALTTEVNEEEKIKALKTNIDSEKSLIDQALTEARRIYGLLPEGNSVKTANSASMAQNYYGDLVNTKEKIKSIKDALVNENTAIQALITSINTQLNDAKLKDTHPRDIAIKQLIAGQDVNTEIHPKEQAEFQKLLDELIKLNNDIKEAIKLAQAEIDKLPSGNSDRVSLQRLLDSLDGEHDEIDEINTKIRDVAIQKAQEFTDKYHLLDETMKVLPQTNPRLVQIRELINGENNKLQNEALREISKLNELEVELTTLKTSLDNALSSALSDLDNKLPDSNIFRTNLESTLNAKGENADTVQEIQALQATAESEVLKLTTAINSLKEKLEELPNNNSLRTSKTTIAETPLNQQTELVEESNINTLIDDLNDEITRVDATRMQLEFDEEPLNDKFENRDFTLNQNSNLISDNKFWASVNTNVLSVLPTLEANHLYKKILGNNTEEVTKTSTVTEGEVIYGLFNTDVDTNIRFAIYGTNYSNTSNSRVDYLRNEENLVRISIKREYSNQYNTAKERDILDNSETADDSASYRWDNWDAIANNQTRPENNNFTFTSNENKKWYDRFNITQRIDNIQSDIWTLPKELRVSYSNDGLNWKNVDNQNLVFDRDFVNESIINDNSGGLNGVSSMDSFIAQAKPGSGIRGYGRSSSSRTGRHNTVINYNIKWTPVHAKYIRLSWVPATFQSGSTKKERRLGFTSILAYELNSTGLEKFKNQDSDKWEILPETLTITYNNQEYSNLNKSIIIDNIIPDKNFELSDISIKDKNPKLSYSIKNIKTFKLDSESSTSYAEALISVRNGSSDELKEFTVKIGTRPINSNLVEDFVIAKGEINNDPKGVARRLLNDIKRWTDTIVTSSLIKWRHIIDPINTLKEKISNPSYQISVEDIEMWQQLKTEITNINRENTASSQEENNMETKLNEVRTKWNELITALADNQEKIEELYTTIHQPMMNDLSKTMDDLNDHLEWINSEIAKLNSSSRP</sequence>
<keyword evidence="5" id="KW-1185">Reference proteome</keyword>
<evidence type="ECO:0000256" key="2">
    <source>
        <dbReference type="SAM" id="MobiDB-lite"/>
    </source>
</evidence>
<proteinExistence type="predicted"/>
<keyword evidence="1" id="KW-0175">Coiled coil</keyword>
<feature type="coiled-coil region" evidence="1">
    <location>
        <begin position="349"/>
        <end position="376"/>
    </location>
</feature>
<feature type="compositionally biased region" description="Basic and acidic residues" evidence="2">
    <location>
        <begin position="1143"/>
        <end position="1156"/>
    </location>
</feature>
<dbReference type="EMBL" id="AJFU01000005">
    <property type="protein sequence ID" value="EIE41777.1"/>
    <property type="molecule type" value="Genomic_DNA"/>
</dbReference>
<feature type="coiled-coil region" evidence="1">
    <location>
        <begin position="1579"/>
        <end position="1666"/>
    </location>
</feature>
<feature type="region of interest" description="Disordered" evidence="2">
    <location>
        <begin position="1197"/>
        <end position="1216"/>
    </location>
</feature>
<evidence type="ECO:0000313" key="4">
    <source>
        <dbReference type="EMBL" id="EIE41777.1"/>
    </source>
</evidence>
<evidence type="ECO:0000256" key="3">
    <source>
        <dbReference type="SAM" id="SignalP"/>
    </source>
</evidence>
<feature type="coiled-coil region" evidence="1">
    <location>
        <begin position="247"/>
        <end position="299"/>
    </location>
</feature>
<gene>
    <name evidence="4" type="ORF">MCANUFG4_01776</name>
</gene>
<dbReference type="PATRIC" id="fig|1131455.3.peg.360"/>
<feature type="coiled-coil region" evidence="1">
    <location>
        <begin position="886"/>
        <end position="929"/>
    </location>
</feature>
<feature type="region of interest" description="Disordered" evidence="2">
    <location>
        <begin position="314"/>
        <end position="339"/>
    </location>
</feature>
<reference evidence="4 5" key="1">
    <citation type="journal article" date="2012" name="J. Bacteriol.">
        <title>Genome annotation of five Mycoplasma canis strains.</title>
        <authorList>
            <person name="Brown D.R."/>
            <person name="May M."/>
            <person name="Michaels D.L."/>
            <person name="Barbet A.F."/>
        </authorList>
    </citation>
    <scope>NUCLEOTIDE SEQUENCE [LARGE SCALE GENOMIC DNA]</scope>
    <source>
        <strain evidence="4 5">UFG4</strain>
    </source>
</reference>
<feature type="compositionally biased region" description="Basic and acidic residues" evidence="2">
    <location>
        <begin position="1104"/>
        <end position="1129"/>
    </location>
</feature>
<feature type="compositionally biased region" description="Basic and acidic residues" evidence="2">
    <location>
        <begin position="1197"/>
        <end position="1207"/>
    </location>
</feature>
<feature type="region of interest" description="Disordered" evidence="2">
    <location>
        <begin position="1104"/>
        <end position="1181"/>
    </location>
</feature>
<feature type="compositionally biased region" description="Basic and acidic residues" evidence="2">
    <location>
        <begin position="566"/>
        <end position="578"/>
    </location>
</feature>
<feature type="chain" id="PRO_5003637696" evidence="3">
    <location>
        <begin position="28"/>
        <end position="2899"/>
    </location>
</feature>
<name>I1A5K6_9BACT</name>
<feature type="coiled-coil region" evidence="1">
    <location>
        <begin position="132"/>
        <end position="207"/>
    </location>
</feature>
<keyword evidence="3" id="KW-0732">Signal</keyword>
<dbReference type="RefSeq" id="WP_004797132.1">
    <property type="nucleotide sequence ID" value="NZ_AJFU01000005.1"/>
</dbReference>
<feature type="coiled-coil region" evidence="1">
    <location>
        <begin position="1868"/>
        <end position="1955"/>
    </location>
</feature>
<feature type="signal peptide" evidence="3">
    <location>
        <begin position="1"/>
        <end position="27"/>
    </location>
</feature>
<feature type="coiled-coil region" evidence="1">
    <location>
        <begin position="2155"/>
        <end position="2189"/>
    </location>
</feature>
<dbReference type="PANTHER" id="PTHR23159">
    <property type="entry name" value="CENTROSOMAL PROTEIN 2"/>
    <property type="match status" value="1"/>
</dbReference>
<feature type="compositionally biased region" description="Polar residues" evidence="2">
    <location>
        <begin position="1065"/>
        <end position="1077"/>
    </location>
</feature>
<protein>
    <submittedName>
        <fullName evidence="4">Uncharacterized protein</fullName>
    </submittedName>
</protein>
<feature type="coiled-coil region" evidence="1">
    <location>
        <begin position="1401"/>
        <end position="1441"/>
    </location>
</feature>